<reference evidence="1" key="2">
    <citation type="submission" date="2022-01" db="EMBL/GenBank/DDBJ databases">
        <authorList>
            <person name="Zivanovic Y."/>
            <person name="Moreira D."/>
            <person name="Lopez-Garcia P."/>
        </authorList>
    </citation>
    <scope>NUCLEOTIDE SEQUENCE</scope>
    <source>
        <strain evidence="1">G9</strain>
    </source>
</reference>
<dbReference type="RefSeq" id="WP_277865760.1">
    <property type="nucleotide sequence ID" value="NZ_JAKKUT010000001.1"/>
</dbReference>
<protein>
    <submittedName>
        <fullName evidence="1">DUF4926 domain-containing protein</fullName>
    </submittedName>
</protein>
<sequence>MKLLDIVALVQDFPELGLYRGNVGTIVEEYEPGVFEVEFSDTTGRAYTIQTLHDSQLMPLHCGHGELRVVGGCPVVGSG</sequence>
<evidence type="ECO:0000313" key="1">
    <source>
        <dbReference type="EMBL" id="MDG2989848.1"/>
    </source>
</evidence>
<name>A0ABT6EVR8_9SYNE</name>
<dbReference type="Pfam" id="PF16277">
    <property type="entry name" value="DUF4926"/>
    <property type="match status" value="1"/>
</dbReference>
<accession>A0ABT6EVR8</accession>
<reference evidence="1" key="1">
    <citation type="journal article" date="2022" name="Genome Biol. Evol.">
        <title>A New Gene Family Diagnostic for Intracellular Biomineralization of Amorphous Ca Carbonates by Cyanobacteria.</title>
        <authorList>
            <person name="Benzerara K."/>
            <person name="Duprat E."/>
            <person name="Bitard-Feildel T."/>
            <person name="Caumes G."/>
            <person name="Cassier-Chauvat C."/>
            <person name="Chauvat F."/>
            <person name="Dezi M."/>
            <person name="Diop S.I."/>
            <person name="Gaschignard G."/>
            <person name="Gorgen S."/>
            <person name="Gugger M."/>
            <person name="Lopez-Garcia P."/>
            <person name="Millet M."/>
            <person name="Skouri-Panet F."/>
            <person name="Moreira D."/>
            <person name="Callebaut I."/>
        </authorList>
    </citation>
    <scope>NUCLEOTIDE SEQUENCE</scope>
    <source>
        <strain evidence="1">G9</strain>
    </source>
</reference>
<dbReference type="EMBL" id="JAKKUT010000001">
    <property type="protein sequence ID" value="MDG2989848.1"/>
    <property type="molecule type" value="Genomic_DNA"/>
</dbReference>
<proteinExistence type="predicted"/>
<dbReference type="Proteomes" id="UP001154265">
    <property type="component" value="Unassembled WGS sequence"/>
</dbReference>
<dbReference type="InterPro" id="IPR032568">
    <property type="entry name" value="DUF4926"/>
</dbReference>
<gene>
    <name evidence="1" type="ORF">L3556_02700</name>
</gene>
<organism evidence="1 2">
    <name type="scientific">Candidatus Synechococcus calcipolaris G9</name>
    <dbReference type="NCBI Taxonomy" id="1497997"/>
    <lineage>
        <taxon>Bacteria</taxon>
        <taxon>Bacillati</taxon>
        <taxon>Cyanobacteriota</taxon>
        <taxon>Cyanophyceae</taxon>
        <taxon>Synechococcales</taxon>
        <taxon>Synechococcaceae</taxon>
        <taxon>Synechococcus</taxon>
    </lineage>
</organism>
<keyword evidence="2" id="KW-1185">Reference proteome</keyword>
<comment type="caution">
    <text evidence="1">The sequence shown here is derived from an EMBL/GenBank/DDBJ whole genome shotgun (WGS) entry which is preliminary data.</text>
</comment>
<evidence type="ECO:0000313" key="2">
    <source>
        <dbReference type="Proteomes" id="UP001154265"/>
    </source>
</evidence>